<dbReference type="KEGG" id="crq:GCK72_019778"/>
<feature type="transmembrane region" description="Helical" evidence="1">
    <location>
        <begin position="284"/>
        <end position="305"/>
    </location>
</feature>
<evidence type="ECO:0008006" key="4">
    <source>
        <dbReference type="Google" id="ProtNLM"/>
    </source>
</evidence>
<dbReference type="RefSeq" id="XP_003098614.2">
    <property type="nucleotide sequence ID" value="XM_003098566.2"/>
</dbReference>
<evidence type="ECO:0000256" key="1">
    <source>
        <dbReference type="SAM" id="Phobius"/>
    </source>
</evidence>
<feature type="transmembrane region" description="Helical" evidence="1">
    <location>
        <begin position="50"/>
        <end position="73"/>
    </location>
</feature>
<keyword evidence="3" id="KW-1185">Reference proteome</keyword>
<dbReference type="InterPro" id="IPR019428">
    <property type="entry name" value="7TM_GPCR_serpentine_rcpt_Str"/>
</dbReference>
<dbReference type="OrthoDB" id="5783364at2759"/>
<evidence type="ECO:0000313" key="2">
    <source>
        <dbReference type="EMBL" id="EFP12833.1"/>
    </source>
</evidence>
<dbReference type="Pfam" id="PF10326">
    <property type="entry name" value="7TM_GPCR_Str"/>
    <property type="match status" value="1"/>
</dbReference>
<dbReference type="EMBL" id="DS268499">
    <property type="protein sequence ID" value="EFP12833.1"/>
    <property type="molecule type" value="Genomic_DNA"/>
</dbReference>
<dbReference type="Proteomes" id="UP000008281">
    <property type="component" value="Unassembled WGS sequence"/>
</dbReference>
<protein>
    <recommendedName>
        <fullName evidence="4">Seven TM Receptor</fullName>
    </recommendedName>
</protein>
<sequence>MTSIFLTITEYCMIFGKIGFLSSAIFGGILVLLTVFCIKRQFGSYKKLSVNFQVVGFIFALIEFLFPVILHTYNRSLAYFSHSPVFQLSKFSLELLIGISTGVFAATLCLLAIQFLYRYWAVFDTSKLVYFEGWYYLIWILYMFVFGFFWAFSVSYCFSLDEAGKQYLAEEIYSKYHENVSDIPILSLMSYEGNSVKWESIYGVLLITLVSVVQYSVICVCAFKMYREMSEKLLKLSPSHQRIHNQFYKALLIQTFAPSTFLFTPVFFMLFIPYADLHFSFPSVIFASGFTVYPAIDSICIMLCVSEYGKCFKKLLSSVKSKFGCAEVTSLYSTTQEGSGGFHRVTGTI</sequence>
<dbReference type="AlphaFoldDB" id="E3MZ00"/>
<dbReference type="CTD" id="9801632"/>
<dbReference type="InParanoid" id="E3MZ00"/>
<keyword evidence="1" id="KW-0472">Membrane</keyword>
<keyword evidence="1" id="KW-0812">Transmembrane</keyword>
<dbReference type="HOGENOM" id="CLU_036335_4_1_1"/>
<accession>E3MZ00</accession>
<feature type="transmembrane region" description="Helical" evidence="1">
    <location>
        <begin position="247"/>
        <end position="272"/>
    </location>
</feature>
<dbReference type="SUPFAM" id="SSF81321">
    <property type="entry name" value="Family A G protein-coupled receptor-like"/>
    <property type="match status" value="1"/>
</dbReference>
<feature type="transmembrane region" description="Helical" evidence="1">
    <location>
        <begin position="93"/>
        <end position="113"/>
    </location>
</feature>
<dbReference type="PANTHER" id="PTHR46000:SF4">
    <property type="entry name" value="SEVEN TM RECEPTOR-RELATED"/>
    <property type="match status" value="1"/>
</dbReference>
<evidence type="ECO:0000313" key="3">
    <source>
        <dbReference type="Proteomes" id="UP000008281"/>
    </source>
</evidence>
<dbReference type="GeneID" id="9801632"/>
<reference evidence="2" key="1">
    <citation type="submission" date="2007-07" db="EMBL/GenBank/DDBJ databases">
        <title>PCAP assembly of the Caenorhabditis remanei genome.</title>
        <authorList>
            <consortium name="The Caenorhabditis remanei Sequencing Consortium"/>
            <person name="Wilson R.K."/>
        </authorList>
    </citation>
    <scope>NUCLEOTIDE SEQUENCE [LARGE SCALE GENOMIC DNA]</scope>
    <source>
        <strain evidence="2">PB4641</strain>
    </source>
</reference>
<gene>
    <name evidence="2" type="ORF">CRE_05015</name>
</gene>
<name>E3MZ00_CAERE</name>
<organism evidence="3">
    <name type="scientific">Caenorhabditis remanei</name>
    <name type="common">Caenorhabditis vulgaris</name>
    <dbReference type="NCBI Taxonomy" id="31234"/>
    <lineage>
        <taxon>Eukaryota</taxon>
        <taxon>Metazoa</taxon>
        <taxon>Ecdysozoa</taxon>
        <taxon>Nematoda</taxon>
        <taxon>Chromadorea</taxon>
        <taxon>Rhabditida</taxon>
        <taxon>Rhabditina</taxon>
        <taxon>Rhabditomorpha</taxon>
        <taxon>Rhabditoidea</taxon>
        <taxon>Rhabditidae</taxon>
        <taxon>Peloderinae</taxon>
        <taxon>Caenorhabditis</taxon>
    </lineage>
</organism>
<dbReference type="PANTHER" id="PTHR46000">
    <property type="entry name" value="SEVEN TM RECEPTOR-RELATED"/>
    <property type="match status" value="1"/>
</dbReference>
<proteinExistence type="predicted"/>
<feature type="transmembrane region" description="Helical" evidence="1">
    <location>
        <begin position="134"/>
        <end position="152"/>
    </location>
</feature>
<feature type="transmembrane region" description="Helical" evidence="1">
    <location>
        <begin position="20"/>
        <end position="38"/>
    </location>
</feature>
<feature type="transmembrane region" description="Helical" evidence="1">
    <location>
        <begin position="201"/>
        <end position="226"/>
    </location>
</feature>
<keyword evidence="1" id="KW-1133">Transmembrane helix</keyword>
<dbReference type="eggNOG" id="ENOG502TGTU">
    <property type="taxonomic scope" value="Eukaryota"/>
</dbReference>